<comment type="subcellular location">
    <subcellularLocation>
        <location evidence="1">Membrane</location>
        <topology evidence="1">Multi-pass membrane protein</topology>
    </subcellularLocation>
</comment>
<feature type="compositionally biased region" description="Polar residues" evidence="9">
    <location>
        <begin position="69"/>
        <end position="88"/>
    </location>
</feature>
<dbReference type="GO" id="GO:0005524">
    <property type="term" value="F:ATP binding"/>
    <property type="evidence" value="ECO:0007669"/>
    <property type="project" value="UniProtKB-KW"/>
</dbReference>
<dbReference type="FunFam" id="3.40.50.300:FF:000054">
    <property type="entry name" value="ABC multidrug transporter atrF"/>
    <property type="match status" value="1"/>
</dbReference>
<dbReference type="InterPro" id="IPR027417">
    <property type="entry name" value="P-loop_NTPase"/>
</dbReference>
<keyword evidence="7 10" id="KW-1133">Transmembrane helix</keyword>
<keyword evidence="3" id="KW-0813">Transport</keyword>
<dbReference type="InterPro" id="IPR013525">
    <property type="entry name" value="ABC2_TM"/>
</dbReference>
<dbReference type="Pfam" id="PF06422">
    <property type="entry name" value="PDR_CDR"/>
    <property type="match status" value="1"/>
</dbReference>
<feature type="transmembrane region" description="Helical" evidence="10">
    <location>
        <begin position="1386"/>
        <end position="1407"/>
    </location>
</feature>
<dbReference type="PANTHER" id="PTHR19241">
    <property type="entry name" value="ATP-BINDING CASSETTE TRANSPORTER"/>
    <property type="match status" value="1"/>
</dbReference>
<reference evidence="12" key="1">
    <citation type="submission" date="2016-04" db="EMBL/GenBank/DDBJ databases">
        <authorList>
            <person name="Nguyen H.D."/>
            <person name="Samba Siva P."/>
            <person name="Cullis J."/>
            <person name="Levesque C.A."/>
            <person name="Hambleton S."/>
        </authorList>
    </citation>
    <scope>NUCLEOTIDE SEQUENCE</scope>
    <source>
        <strain evidence="12">DAOMC 236416</strain>
    </source>
</reference>
<evidence type="ECO:0000259" key="11">
    <source>
        <dbReference type="PROSITE" id="PS50893"/>
    </source>
</evidence>
<dbReference type="InterPro" id="IPR034001">
    <property type="entry name" value="ABCG_PDR_1"/>
</dbReference>
<evidence type="ECO:0000256" key="6">
    <source>
        <dbReference type="ARBA" id="ARBA00022840"/>
    </source>
</evidence>
<feature type="compositionally biased region" description="Polar residues" evidence="9">
    <location>
        <begin position="870"/>
        <end position="879"/>
    </location>
</feature>
<evidence type="ECO:0000256" key="3">
    <source>
        <dbReference type="ARBA" id="ARBA00022448"/>
    </source>
</evidence>
<evidence type="ECO:0000256" key="5">
    <source>
        <dbReference type="ARBA" id="ARBA00022741"/>
    </source>
</evidence>
<feature type="domain" description="ABC transporter" evidence="11">
    <location>
        <begin position="193"/>
        <end position="450"/>
    </location>
</feature>
<evidence type="ECO:0000256" key="7">
    <source>
        <dbReference type="ARBA" id="ARBA00022989"/>
    </source>
</evidence>
<feature type="transmembrane region" description="Helical" evidence="10">
    <location>
        <begin position="1363"/>
        <end position="1381"/>
    </location>
</feature>
<evidence type="ECO:0000256" key="9">
    <source>
        <dbReference type="SAM" id="MobiDB-lite"/>
    </source>
</evidence>
<dbReference type="Proteomes" id="UP000077521">
    <property type="component" value="Unassembled WGS sequence"/>
</dbReference>
<dbReference type="Pfam" id="PF19055">
    <property type="entry name" value="ABC2_membrane_7"/>
    <property type="match status" value="1"/>
</dbReference>
<dbReference type="InterPro" id="IPR017871">
    <property type="entry name" value="ABC_transporter-like_CS"/>
</dbReference>
<feature type="compositionally biased region" description="Basic and acidic residues" evidence="9">
    <location>
        <begin position="1582"/>
        <end position="1596"/>
    </location>
</feature>
<keyword evidence="8 10" id="KW-0472">Membrane</keyword>
<dbReference type="SMART" id="SM00382">
    <property type="entry name" value="AAA"/>
    <property type="match status" value="2"/>
</dbReference>
<evidence type="ECO:0000256" key="8">
    <source>
        <dbReference type="ARBA" id="ARBA00023136"/>
    </source>
</evidence>
<dbReference type="CDD" id="cd03232">
    <property type="entry name" value="ABCG_PDR_domain2"/>
    <property type="match status" value="1"/>
</dbReference>
<feature type="transmembrane region" description="Helical" evidence="10">
    <location>
        <begin position="1279"/>
        <end position="1296"/>
    </location>
</feature>
<feature type="region of interest" description="Disordered" evidence="9">
    <location>
        <begin position="1"/>
        <end position="131"/>
    </location>
</feature>
<dbReference type="InterPro" id="IPR010929">
    <property type="entry name" value="PDR_CDR_ABC"/>
</dbReference>
<feature type="compositionally biased region" description="Basic and acidic residues" evidence="9">
    <location>
        <begin position="1"/>
        <end position="11"/>
    </location>
</feature>
<sequence>MSDSRPDELIRRPSAATESTTFVTAPPTPLTPGTPAIEHTLAEALDTREITPAPATATTQSRSEEQTDSDSTPRGSPTGRSHQRQLSAHSVPIGALDPEGTAELTRKLTQSSAKAPALSDDDVEEGEPTFNPFNDKGVFDLELFLRHVFQRSGERGTQSREMGVAFRDLSVTGIGSGVAISNSMSSLLLEPFRSLANIRQMFNPPVRKIINEFTGNVKPGEMLLVLGRPGAGCTSFLKTLSSYRDGFKNITGDLSYEGFSHKAIDGMLRGDVCYIPEDDSHFATLTVGQTLEFAAATRAPQAKRRIAVGGSGKDTRKDYINMVREVLGTILGLRHTFQTVVGNDLIRGVSGGERKRVSIAEILASRAKVVLFDNSSRGLDSSTALEFVRALRIATDVAHTTTIASIYQAGENIVKLFDKTAVIYDGHIVYFGPTEKASEYFNSLGFIPQDRQTTADFLVSVTDPFGRRIKPGFEDRVPRTAVEMARMWKESELGRQNMEETEAYFQELERKGSQQAQRDYKTLAAEEHAKHVPRESKFLLSYPQQIRLAIKRRAQIAWGDAATQATLAFASLFQAVITGSVFYSMPANSAGFFSRGGVMFFAVLYNSFMALAEIPNGYAQRPIVIRQNRFAMLHPAADALANTLLDIPIRIVNVTVFDVLLYFMTRLYFSADAFFVFWATTLLATYTMVAFFRALAATCRSEAFATLFGGLAVIDSALYAGYVIPRPSMVVWWKWLSYCNPLAYAFEILVSNEFRKLPQAPCALLIPYGAQYQNVPADYKVCPSAGSRPGQEFINGDDYIASSYGYYWSNAPRNVGIIFAFWIAFLVWYCIASVSQKDPTASGGVIVFKRGHAPESVKRATKAAGDDLENGSNPESGLSEEAINQHNEKTNQLAAAKIVAAKDTFAWKDVTYDVVVKGGKQRRLLNHVTGFIRPGTLVALMGESGAGKTTLLNVLAQRTSVGVVGGEFTVSSRPLPRSFQADTGYAQQQDVHMAETTVREALIFSALLRQPAETPKQEKLDYVEAVIQMCEMESFANAMVGEVGAGLSVEQRKRLTIGVELAAKPELLLFLDEPTSGLDGQSAWSIIRFLRKLADAGQAILCTVHQPSGELFCSFDRLLLLKKGGETVYFGDIGPKASTVIDYFSSRGDVKFKDGDNPAEFMLEAIGAGATATTKQNWHQLYKDSPMASRLVHDFEEIAEESRTREVRPQDEKRGARQYAVGTLTQLRLVVGRQMSFQHRNVTYMGAKIGLNVLAGLFIGSSFWNQGQNLSVASLQNKLFAVFMALVISTSLAQQLQPVVINLRALYEVRERPSKMYSWPVAVTAYLVGELPWNMLGSTLFWAPWFWMIRFPGGQRAAFNWGLIQLFSLYWSTFATALAVISPNPLLASVLFSTFFSFVIIFCGVVQPPPLLPAFWRTWMFPLSPFSYLVETLVGNAVTGIPVRCETKELNILLPPPGQNCDQYLGAFSTSLNTLNSGGMITAIDSGYFQTQPDGSCGYCQFRDGDQFLASVSLNAAYRYRDIGILLAYIAFNVILAYALFFLFRIGFKSKKAPKVKAGKGGDAKVSEKVGAAPVSATGQDPVKEETPDKKAVESA</sequence>
<gene>
    <name evidence="12" type="ORF">A4X13_0g106</name>
</gene>
<feature type="transmembrane region" description="Helical" evidence="10">
    <location>
        <begin position="561"/>
        <end position="585"/>
    </location>
</feature>
<evidence type="ECO:0000313" key="13">
    <source>
        <dbReference type="Proteomes" id="UP000077521"/>
    </source>
</evidence>
<protein>
    <recommendedName>
        <fullName evidence="11">ABC transporter domain-containing protein</fullName>
    </recommendedName>
</protein>
<evidence type="ECO:0000313" key="12">
    <source>
        <dbReference type="EMBL" id="KAE8260801.1"/>
    </source>
</evidence>
<evidence type="ECO:0000256" key="2">
    <source>
        <dbReference type="ARBA" id="ARBA00006012"/>
    </source>
</evidence>
<dbReference type="GO" id="GO:0140359">
    <property type="term" value="F:ABC-type transporter activity"/>
    <property type="evidence" value="ECO:0007669"/>
    <property type="project" value="InterPro"/>
</dbReference>
<dbReference type="PROSITE" id="PS00211">
    <property type="entry name" value="ABC_TRANSPORTER_1"/>
    <property type="match status" value="1"/>
</dbReference>
<keyword evidence="13" id="KW-1185">Reference proteome</keyword>
<evidence type="ECO:0000256" key="4">
    <source>
        <dbReference type="ARBA" id="ARBA00022692"/>
    </source>
</evidence>
<keyword evidence="5" id="KW-0547">Nucleotide-binding</keyword>
<dbReference type="InterPro" id="IPR034003">
    <property type="entry name" value="ABCG_PDR_2"/>
</dbReference>
<feature type="region of interest" description="Disordered" evidence="9">
    <location>
        <begin position="1552"/>
        <end position="1596"/>
    </location>
</feature>
<reference evidence="12" key="2">
    <citation type="journal article" date="2019" name="IMA Fungus">
        <title>Genome sequencing and comparison of five Tilletia species to identify candidate genes for the detection of regulated species infecting wheat.</title>
        <authorList>
            <person name="Nguyen H.D.T."/>
            <person name="Sultana T."/>
            <person name="Kesanakurti P."/>
            <person name="Hambleton S."/>
        </authorList>
    </citation>
    <scope>NUCLEOTIDE SEQUENCE</scope>
    <source>
        <strain evidence="12">DAOMC 236416</strain>
    </source>
</reference>
<dbReference type="EMBL" id="LWDF02000003">
    <property type="protein sequence ID" value="KAE8260801.1"/>
    <property type="molecule type" value="Genomic_DNA"/>
</dbReference>
<dbReference type="Pfam" id="PF01061">
    <property type="entry name" value="ABC2_membrane"/>
    <property type="match status" value="2"/>
</dbReference>
<dbReference type="PROSITE" id="PS50893">
    <property type="entry name" value="ABC_TRANSPORTER_2"/>
    <property type="match status" value="2"/>
</dbReference>
<evidence type="ECO:0000256" key="10">
    <source>
        <dbReference type="SAM" id="Phobius"/>
    </source>
</evidence>
<dbReference type="Pfam" id="PF14510">
    <property type="entry name" value="ABC_trans_N"/>
    <property type="match status" value="1"/>
</dbReference>
<comment type="similarity">
    <text evidence="2">Belongs to the ABC transporter superfamily. ABCG family. PDR (TC 3.A.1.205) subfamily.</text>
</comment>
<proteinExistence type="inferred from homology"/>
<feature type="transmembrane region" description="Helical" evidence="10">
    <location>
        <begin position="675"/>
        <end position="696"/>
    </location>
</feature>
<keyword evidence="6" id="KW-0067">ATP-binding</keyword>
<dbReference type="Pfam" id="PF00005">
    <property type="entry name" value="ABC_tran"/>
    <property type="match status" value="2"/>
</dbReference>
<dbReference type="OrthoDB" id="245989at2759"/>
<name>A0A177TPS8_9BASI</name>
<comment type="caution">
    <text evidence="12">The sequence shown here is derived from an EMBL/GenBank/DDBJ whole genome shotgun (WGS) entry which is preliminary data.</text>
</comment>
<dbReference type="Gene3D" id="3.40.50.300">
    <property type="entry name" value="P-loop containing nucleotide triphosphate hydrolases"/>
    <property type="match status" value="2"/>
</dbReference>
<dbReference type="CDD" id="cd03233">
    <property type="entry name" value="ABCG_PDR_domain1"/>
    <property type="match status" value="1"/>
</dbReference>
<dbReference type="InterPro" id="IPR043926">
    <property type="entry name" value="ABCG_dom"/>
</dbReference>
<feature type="transmembrane region" description="Helical" evidence="10">
    <location>
        <begin position="703"/>
        <end position="724"/>
    </location>
</feature>
<evidence type="ECO:0000256" key="1">
    <source>
        <dbReference type="ARBA" id="ARBA00004141"/>
    </source>
</evidence>
<dbReference type="InterPro" id="IPR003593">
    <property type="entry name" value="AAA+_ATPase"/>
</dbReference>
<feature type="transmembrane region" description="Helical" evidence="10">
    <location>
        <begin position="1317"/>
        <end position="1343"/>
    </location>
</feature>
<accession>A0A177TPS8</accession>
<feature type="transmembrane region" description="Helical" evidence="10">
    <location>
        <begin position="815"/>
        <end position="832"/>
    </location>
</feature>
<dbReference type="GO" id="GO:0016887">
    <property type="term" value="F:ATP hydrolysis activity"/>
    <property type="evidence" value="ECO:0007669"/>
    <property type="project" value="InterPro"/>
</dbReference>
<feature type="transmembrane region" description="Helical" evidence="10">
    <location>
        <begin position="1523"/>
        <end position="1544"/>
    </location>
</feature>
<feature type="transmembrane region" description="Helical" evidence="10">
    <location>
        <begin position="1242"/>
        <end position="1264"/>
    </location>
</feature>
<dbReference type="SUPFAM" id="SSF52540">
    <property type="entry name" value="P-loop containing nucleoside triphosphate hydrolases"/>
    <property type="match status" value="2"/>
</dbReference>
<organism evidence="12 13">
    <name type="scientific">Tilletia indica</name>
    <dbReference type="NCBI Taxonomy" id="43049"/>
    <lineage>
        <taxon>Eukaryota</taxon>
        <taxon>Fungi</taxon>
        <taxon>Dikarya</taxon>
        <taxon>Basidiomycota</taxon>
        <taxon>Ustilaginomycotina</taxon>
        <taxon>Exobasidiomycetes</taxon>
        <taxon>Tilletiales</taxon>
        <taxon>Tilletiaceae</taxon>
        <taxon>Tilletia</taxon>
    </lineage>
</organism>
<feature type="region of interest" description="Disordered" evidence="9">
    <location>
        <begin position="859"/>
        <end position="879"/>
    </location>
</feature>
<dbReference type="InterPro" id="IPR029481">
    <property type="entry name" value="ABC_trans_N"/>
</dbReference>
<keyword evidence="4 10" id="KW-0812">Transmembrane</keyword>
<feature type="domain" description="ABC transporter" evidence="11">
    <location>
        <begin position="910"/>
        <end position="1148"/>
    </location>
</feature>
<feature type="transmembrane region" description="Helical" evidence="10">
    <location>
        <begin position="597"/>
        <end position="618"/>
    </location>
</feature>
<dbReference type="GO" id="GO:0016020">
    <property type="term" value="C:membrane"/>
    <property type="evidence" value="ECO:0007669"/>
    <property type="project" value="UniProtKB-SubCell"/>
</dbReference>
<dbReference type="InterPro" id="IPR003439">
    <property type="entry name" value="ABC_transporter-like_ATP-bd"/>
</dbReference>